<evidence type="ECO:0000313" key="2">
    <source>
        <dbReference type="EMBL" id="CAJ60038.1"/>
    </source>
</evidence>
<name>Q0RQY5_FRAAA</name>
<dbReference type="Proteomes" id="UP000000657">
    <property type="component" value="Chromosome"/>
</dbReference>
<keyword evidence="3" id="KW-1185">Reference proteome</keyword>
<dbReference type="eggNOG" id="ENOG5032EED">
    <property type="taxonomic scope" value="Bacteria"/>
</dbReference>
<accession>Q0RQY5</accession>
<dbReference type="HOGENOM" id="CLU_1793629_0_0_11"/>
<evidence type="ECO:0000259" key="1">
    <source>
        <dbReference type="Pfam" id="PF26395"/>
    </source>
</evidence>
<gene>
    <name evidence="2" type="ordered locus">FRAAL1379</name>
</gene>
<organism evidence="2 3">
    <name type="scientific">Frankia alni (strain DSM 45986 / CECT 9034 / ACN14a)</name>
    <dbReference type="NCBI Taxonomy" id="326424"/>
    <lineage>
        <taxon>Bacteria</taxon>
        <taxon>Bacillati</taxon>
        <taxon>Actinomycetota</taxon>
        <taxon>Actinomycetes</taxon>
        <taxon>Frankiales</taxon>
        <taxon>Frankiaceae</taxon>
        <taxon>Frankia</taxon>
    </lineage>
</organism>
<evidence type="ECO:0000313" key="3">
    <source>
        <dbReference type="Proteomes" id="UP000000657"/>
    </source>
</evidence>
<feature type="domain" description="Type II CBASS E2 protein" evidence="1">
    <location>
        <begin position="76"/>
        <end position="143"/>
    </location>
</feature>
<dbReference type="KEGG" id="fal:FRAAL1379"/>
<dbReference type="AlphaFoldDB" id="Q0RQY5"/>
<dbReference type="EMBL" id="CT573213">
    <property type="protein sequence ID" value="CAJ60038.1"/>
    <property type="molecule type" value="Genomic_DNA"/>
</dbReference>
<dbReference type="Pfam" id="PF26395">
    <property type="entry name" value="E2-CBASS"/>
    <property type="match status" value="1"/>
</dbReference>
<reference evidence="2 3" key="1">
    <citation type="journal article" date="2007" name="Genome Res.">
        <title>Genome characteristics of facultatively symbiotic Frankia sp. strains reflect host range and host plant biogeography.</title>
        <authorList>
            <person name="Normand P."/>
            <person name="Lapierre P."/>
            <person name="Tisa L.S."/>
            <person name="Gogarten J.P."/>
            <person name="Alloisio N."/>
            <person name="Bagnarol E."/>
            <person name="Bassi C.A."/>
            <person name="Berry A.M."/>
            <person name="Bickhart D.M."/>
            <person name="Choisne N."/>
            <person name="Couloux A."/>
            <person name="Cournoyer B."/>
            <person name="Cruveiller S."/>
            <person name="Daubin V."/>
            <person name="Demange N."/>
            <person name="Francino M.P."/>
            <person name="Goltsman E."/>
            <person name="Huang Y."/>
            <person name="Kopp O.R."/>
            <person name="Labarre L."/>
            <person name="Lapidus A."/>
            <person name="Lavire C."/>
            <person name="Marechal J."/>
            <person name="Martinez M."/>
            <person name="Mastronunzio J.E."/>
            <person name="Mullin B.C."/>
            <person name="Niemann J."/>
            <person name="Pujic P."/>
            <person name="Rawnsley T."/>
            <person name="Rouy Z."/>
            <person name="Schenowitz C."/>
            <person name="Sellstedt A."/>
            <person name="Tavares F."/>
            <person name="Tomkins J.P."/>
            <person name="Vallenet D."/>
            <person name="Valverde C."/>
            <person name="Wall L.G."/>
            <person name="Wang Y."/>
            <person name="Medigue C."/>
            <person name="Benson D.R."/>
        </authorList>
    </citation>
    <scope>NUCLEOTIDE SEQUENCE [LARGE SCALE GENOMIC DNA]</scope>
    <source>
        <strain evidence="3">DSM 45986 / CECT 9034 / ACN14a</strain>
    </source>
</reference>
<protein>
    <recommendedName>
        <fullName evidence="1">Type II CBASS E2 protein domain-containing protein</fullName>
    </recommendedName>
</protein>
<dbReference type="InterPro" id="IPR058588">
    <property type="entry name" value="E2-CBASS"/>
</dbReference>
<dbReference type="STRING" id="326424.FRAAL1379"/>
<sequence>MTRRAPWREPAWFARPAPRILFLRRLADCGLQIREVRFPFRRYRGGFAVEIRLDVADLPVQTITIVFSLASPESPHVYTDGPSDSPHRYSGGALCMWYPADPIERRWSRSDGPPALLGYIVAHLLREEWWRLTGEWPGCEVIHA</sequence>
<proteinExistence type="predicted"/>